<feature type="domain" description="Kazal-like" evidence="2">
    <location>
        <begin position="22"/>
        <end position="78"/>
    </location>
</feature>
<dbReference type="SUPFAM" id="SSF100895">
    <property type="entry name" value="Kazal-type serine protease inhibitors"/>
    <property type="match status" value="1"/>
</dbReference>
<feature type="signal peptide" evidence="1">
    <location>
        <begin position="1"/>
        <end position="27"/>
    </location>
</feature>
<name>A0A023FAM1_TRIIF</name>
<dbReference type="Gene3D" id="3.30.60.30">
    <property type="match status" value="1"/>
</dbReference>
<dbReference type="AlphaFoldDB" id="A0A023FAM1"/>
<evidence type="ECO:0000259" key="2">
    <source>
        <dbReference type="PROSITE" id="PS51465"/>
    </source>
</evidence>
<proteinExistence type="evidence at transcript level"/>
<protein>
    <submittedName>
        <fullName evidence="3">Putative secreted peptide</fullName>
    </submittedName>
</protein>
<dbReference type="InterPro" id="IPR002350">
    <property type="entry name" value="Kazal_dom"/>
</dbReference>
<dbReference type="Pfam" id="PF07648">
    <property type="entry name" value="Kazal_2"/>
    <property type="match status" value="1"/>
</dbReference>
<evidence type="ECO:0000256" key="1">
    <source>
        <dbReference type="SAM" id="SignalP"/>
    </source>
</evidence>
<keyword evidence="1" id="KW-0732">Signal</keyword>
<feature type="chain" id="PRO_5001515136" evidence="1">
    <location>
        <begin position="28"/>
        <end position="78"/>
    </location>
</feature>
<evidence type="ECO:0000313" key="3">
    <source>
        <dbReference type="EMBL" id="JAC18551.1"/>
    </source>
</evidence>
<dbReference type="EMBL" id="GBBI01000161">
    <property type="protein sequence ID" value="JAC18551.1"/>
    <property type="molecule type" value="mRNA"/>
</dbReference>
<dbReference type="InterPro" id="IPR036058">
    <property type="entry name" value="Kazal_dom_sf"/>
</dbReference>
<accession>A0A023FAM1</accession>
<dbReference type="PROSITE" id="PS51465">
    <property type="entry name" value="KAZAL_2"/>
    <property type="match status" value="1"/>
</dbReference>
<reference evidence="3" key="1">
    <citation type="journal article" date="2014" name="PLoS Negl. Trop. Dis.">
        <title>An updated insight into the Sialotranscriptome of Triatoma infestans: developmental stage and geographic variations.</title>
        <authorList>
            <person name="Schwarz A."/>
            <person name="Medrano-Mercado N."/>
            <person name="Schaub G.A."/>
            <person name="Struchiner C.J."/>
            <person name="Bargues M.D."/>
            <person name="Levy M.Z."/>
            <person name="Ribeiro J.M."/>
        </authorList>
    </citation>
    <scope>NUCLEOTIDE SEQUENCE</scope>
    <source>
        <strain evidence="3">Chile</strain>
        <tissue evidence="3">Salivary glands</tissue>
    </source>
</reference>
<sequence length="78" mass="8274">MKLNISILSVALIAVFLTVCMFDFGEACSFTCTNTGTPVCGTQGGNQRTFNNYCQLDLENDCGRSGGGWTVKHGGACQ</sequence>
<organism evidence="3">
    <name type="scientific">Triatoma infestans</name>
    <name type="common">Assassin bug</name>
    <dbReference type="NCBI Taxonomy" id="30076"/>
    <lineage>
        <taxon>Eukaryota</taxon>
        <taxon>Metazoa</taxon>
        <taxon>Ecdysozoa</taxon>
        <taxon>Arthropoda</taxon>
        <taxon>Hexapoda</taxon>
        <taxon>Insecta</taxon>
        <taxon>Pterygota</taxon>
        <taxon>Neoptera</taxon>
        <taxon>Paraneoptera</taxon>
        <taxon>Hemiptera</taxon>
        <taxon>Heteroptera</taxon>
        <taxon>Panheteroptera</taxon>
        <taxon>Cimicomorpha</taxon>
        <taxon>Reduviidae</taxon>
        <taxon>Triatominae</taxon>
        <taxon>Triatoma</taxon>
    </lineage>
</organism>